<feature type="transmembrane region" description="Helical" evidence="17">
    <location>
        <begin position="263"/>
        <end position="282"/>
    </location>
</feature>
<evidence type="ECO:0000256" key="5">
    <source>
        <dbReference type="ARBA" id="ARBA00022568"/>
    </source>
</evidence>
<dbReference type="PRINTS" id="PR00119">
    <property type="entry name" value="CATATPASE"/>
</dbReference>
<gene>
    <name evidence="19" type="ORF">FTV88_1871</name>
</gene>
<dbReference type="GO" id="GO:0016887">
    <property type="term" value="F:ATP hydrolysis activity"/>
    <property type="evidence" value="ECO:0007669"/>
    <property type="project" value="InterPro"/>
</dbReference>
<dbReference type="Gene3D" id="3.40.50.1000">
    <property type="entry name" value="HAD superfamily/HAD-like"/>
    <property type="match status" value="1"/>
</dbReference>
<dbReference type="AlphaFoldDB" id="A0A5Q2N2A1"/>
<organism evidence="19 20">
    <name type="scientific">Heliorestis convoluta</name>
    <dbReference type="NCBI Taxonomy" id="356322"/>
    <lineage>
        <taxon>Bacteria</taxon>
        <taxon>Bacillati</taxon>
        <taxon>Bacillota</taxon>
        <taxon>Clostridia</taxon>
        <taxon>Eubacteriales</taxon>
        <taxon>Heliobacteriaceae</taxon>
        <taxon>Heliorestis</taxon>
    </lineage>
</organism>
<dbReference type="Pfam" id="PF00689">
    <property type="entry name" value="Cation_ATPase_C"/>
    <property type="match status" value="1"/>
</dbReference>
<evidence type="ECO:0000256" key="7">
    <source>
        <dbReference type="ARBA" id="ARBA00022723"/>
    </source>
</evidence>
<feature type="transmembrane region" description="Helical" evidence="17">
    <location>
        <begin position="98"/>
        <end position="114"/>
    </location>
</feature>
<dbReference type="Pfam" id="PF00122">
    <property type="entry name" value="E1-E2_ATPase"/>
    <property type="match status" value="1"/>
</dbReference>
<dbReference type="InterPro" id="IPR001757">
    <property type="entry name" value="P_typ_ATPase"/>
</dbReference>
<dbReference type="GO" id="GO:0005388">
    <property type="term" value="F:P-type calcium transporter activity"/>
    <property type="evidence" value="ECO:0007669"/>
    <property type="project" value="UniProtKB-EC"/>
</dbReference>
<evidence type="ECO:0000259" key="18">
    <source>
        <dbReference type="SMART" id="SM00831"/>
    </source>
</evidence>
<dbReference type="PANTHER" id="PTHR43294">
    <property type="entry name" value="SODIUM/POTASSIUM-TRANSPORTING ATPASE SUBUNIT ALPHA"/>
    <property type="match status" value="1"/>
</dbReference>
<evidence type="ECO:0000256" key="11">
    <source>
        <dbReference type="ARBA" id="ARBA00022842"/>
    </source>
</evidence>
<dbReference type="FunFam" id="2.70.150.10:FF:000016">
    <property type="entry name" value="Calcium-transporting P-type ATPase putative"/>
    <property type="match status" value="1"/>
</dbReference>
<dbReference type="InterPro" id="IPR004014">
    <property type="entry name" value="ATPase_P-typ_cation-transptr_N"/>
</dbReference>
<feature type="transmembrane region" description="Helical" evidence="17">
    <location>
        <begin position="719"/>
        <end position="741"/>
    </location>
</feature>
<keyword evidence="5" id="KW-0813">Transport</keyword>
<feature type="transmembrane region" description="Helical" evidence="17">
    <location>
        <begin position="747"/>
        <end position="768"/>
    </location>
</feature>
<dbReference type="RefSeq" id="WP_243137064.1">
    <property type="nucleotide sequence ID" value="NZ_CP045875.1"/>
</dbReference>
<dbReference type="KEGG" id="hcv:FTV88_1871"/>
<keyword evidence="8" id="KW-0547">Nucleotide-binding</keyword>
<keyword evidence="9" id="KW-0106">Calcium</keyword>
<feature type="transmembrane region" description="Helical" evidence="17">
    <location>
        <begin position="860"/>
        <end position="879"/>
    </location>
</feature>
<dbReference type="SUPFAM" id="SSF81653">
    <property type="entry name" value="Calcium ATPase, transduction domain A"/>
    <property type="match status" value="1"/>
</dbReference>
<comment type="catalytic activity">
    <reaction evidence="16">
        <text>Ca(2+)(in) + ATP + H2O = Ca(2+)(out) + ADP + phosphate + H(+)</text>
        <dbReference type="Rhea" id="RHEA:18105"/>
        <dbReference type="ChEBI" id="CHEBI:15377"/>
        <dbReference type="ChEBI" id="CHEBI:15378"/>
        <dbReference type="ChEBI" id="CHEBI:29108"/>
        <dbReference type="ChEBI" id="CHEBI:30616"/>
        <dbReference type="ChEBI" id="CHEBI:43474"/>
        <dbReference type="ChEBI" id="CHEBI:456216"/>
        <dbReference type="EC" id="7.2.2.10"/>
    </reaction>
</comment>
<evidence type="ECO:0000256" key="3">
    <source>
        <dbReference type="ARBA" id="ARBA00012790"/>
    </source>
</evidence>
<dbReference type="SMART" id="SM00831">
    <property type="entry name" value="Cation_ATPase_N"/>
    <property type="match status" value="1"/>
</dbReference>
<feature type="transmembrane region" description="Helical" evidence="17">
    <location>
        <begin position="796"/>
        <end position="816"/>
    </location>
</feature>
<dbReference type="GO" id="GO:0005886">
    <property type="term" value="C:plasma membrane"/>
    <property type="evidence" value="ECO:0007669"/>
    <property type="project" value="UniProtKB-SubCell"/>
</dbReference>
<dbReference type="InterPro" id="IPR008250">
    <property type="entry name" value="ATPase_P-typ_transduc_dom_A_sf"/>
</dbReference>
<dbReference type="FunFam" id="1.20.1110.10:FF:000065">
    <property type="entry name" value="Sarcoplasmic/endoplasmic reticulum calcium ATPase 1"/>
    <property type="match status" value="1"/>
</dbReference>
<evidence type="ECO:0000256" key="9">
    <source>
        <dbReference type="ARBA" id="ARBA00022837"/>
    </source>
</evidence>
<dbReference type="SFLD" id="SFLDF00027">
    <property type="entry name" value="p-type_atpase"/>
    <property type="match status" value="1"/>
</dbReference>
<evidence type="ECO:0000256" key="12">
    <source>
        <dbReference type="ARBA" id="ARBA00022967"/>
    </source>
</evidence>
<dbReference type="EMBL" id="CP045875">
    <property type="protein sequence ID" value="QGG47969.1"/>
    <property type="molecule type" value="Genomic_DNA"/>
</dbReference>
<keyword evidence="4" id="KW-1003">Cell membrane</keyword>
<feature type="transmembrane region" description="Helical" evidence="17">
    <location>
        <begin position="822"/>
        <end position="840"/>
    </location>
</feature>
<evidence type="ECO:0000256" key="13">
    <source>
        <dbReference type="ARBA" id="ARBA00022989"/>
    </source>
</evidence>
<keyword evidence="5" id="KW-0109">Calcium transport</keyword>
<evidence type="ECO:0000256" key="2">
    <source>
        <dbReference type="ARBA" id="ARBA00005675"/>
    </source>
</evidence>
<evidence type="ECO:0000256" key="1">
    <source>
        <dbReference type="ARBA" id="ARBA00004651"/>
    </source>
</evidence>
<evidence type="ECO:0000256" key="17">
    <source>
        <dbReference type="SAM" id="Phobius"/>
    </source>
</evidence>
<keyword evidence="14" id="KW-0406">Ion transport</keyword>
<evidence type="ECO:0000313" key="20">
    <source>
        <dbReference type="Proteomes" id="UP000366051"/>
    </source>
</evidence>
<dbReference type="PANTHER" id="PTHR43294:SF21">
    <property type="entry name" value="CATION TRANSPORTING ATPASE"/>
    <property type="match status" value="1"/>
</dbReference>
<dbReference type="SFLD" id="SFLDS00003">
    <property type="entry name" value="Haloacid_Dehalogenase"/>
    <property type="match status" value="1"/>
</dbReference>
<comment type="similarity">
    <text evidence="2">Belongs to the cation transport ATPase (P-type) (TC 3.A.3) family. Type IIA subfamily.</text>
</comment>
<evidence type="ECO:0000256" key="14">
    <source>
        <dbReference type="ARBA" id="ARBA00023065"/>
    </source>
</evidence>
<feature type="domain" description="Cation-transporting P-type ATPase N-terminal" evidence="18">
    <location>
        <begin position="20"/>
        <end position="94"/>
    </location>
</feature>
<keyword evidence="6 17" id="KW-0812">Transmembrane</keyword>
<dbReference type="InterPro" id="IPR044492">
    <property type="entry name" value="P_typ_ATPase_HD_dom"/>
</dbReference>
<dbReference type="SFLD" id="SFLDG00002">
    <property type="entry name" value="C1.7:_P-type_atpase_like"/>
    <property type="match status" value="1"/>
</dbReference>
<evidence type="ECO:0000256" key="16">
    <source>
        <dbReference type="ARBA" id="ARBA00048694"/>
    </source>
</evidence>
<dbReference type="InterPro" id="IPR050510">
    <property type="entry name" value="Cation_transp_ATPase_P-type"/>
</dbReference>
<dbReference type="InterPro" id="IPR036412">
    <property type="entry name" value="HAD-like_sf"/>
</dbReference>
<proteinExistence type="inferred from homology"/>
<keyword evidence="7" id="KW-0479">Metal-binding</keyword>
<dbReference type="InterPro" id="IPR059000">
    <property type="entry name" value="ATPase_P-type_domA"/>
</dbReference>
<dbReference type="GO" id="GO:0046872">
    <property type="term" value="F:metal ion binding"/>
    <property type="evidence" value="ECO:0007669"/>
    <property type="project" value="UniProtKB-KW"/>
</dbReference>
<dbReference type="SUPFAM" id="SSF81665">
    <property type="entry name" value="Calcium ATPase, transmembrane domain M"/>
    <property type="match status" value="1"/>
</dbReference>
<feature type="transmembrane region" description="Helical" evidence="17">
    <location>
        <begin position="74"/>
        <end position="92"/>
    </location>
</feature>
<keyword evidence="13 17" id="KW-1133">Transmembrane helix</keyword>
<keyword evidence="11" id="KW-0460">Magnesium</keyword>
<dbReference type="NCBIfam" id="TIGR01116">
    <property type="entry name" value="ATPase-IIA1_Ca"/>
    <property type="match status" value="1"/>
</dbReference>
<dbReference type="Gene3D" id="2.70.150.10">
    <property type="entry name" value="Calcium-transporting ATPase, cytoplasmic transduction domain A"/>
    <property type="match status" value="1"/>
</dbReference>
<dbReference type="NCBIfam" id="TIGR01494">
    <property type="entry name" value="ATPase_P-type"/>
    <property type="match status" value="2"/>
</dbReference>
<dbReference type="Pfam" id="PF00690">
    <property type="entry name" value="Cation_ATPase_N"/>
    <property type="match status" value="1"/>
</dbReference>
<keyword evidence="10" id="KW-0067">ATP-binding</keyword>
<evidence type="ECO:0000313" key="19">
    <source>
        <dbReference type="EMBL" id="QGG47969.1"/>
    </source>
</evidence>
<keyword evidence="20" id="KW-1185">Reference proteome</keyword>
<evidence type="ECO:0000256" key="8">
    <source>
        <dbReference type="ARBA" id="ARBA00022741"/>
    </source>
</evidence>
<dbReference type="GO" id="GO:0140352">
    <property type="term" value="P:export from cell"/>
    <property type="evidence" value="ECO:0007669"/>
    <property type="project" value="UniProtKB-ARBA"/>
</dbReference>
<name>A0A5Q2N2A1_9FIRM</name>
<accession>A0A5Q2N2A1</accession>
<comment type="subcellular location">
    <subcellularLocation>
        <location evidence="1">Cell membrane</location>
        <topology evidence="1">Multi-pass membrane protein</topology>
    </subcellularLocation>
</comment>
<keyword evidence="15 17" id="KW-0472">Membrane</keyword>
<dbReference type="Proteomes" id="UP000366051">
    <property type="component" value="Chromosome"/>
</dbReference>
<dbReference type="PROSITE" id="PS00154">
    <property type="entry name" value="ATPASE_E1_E2"/>
    <property type="match status" value="1"/>
</dbReference>
<dbReference type="Gene3D" id="1.20.1110.10">
    <property type="entry name" value="Calcium-transporting ATPase, transmembrane domain"/>
    <property type="match status" value="1"/>
</dbReference>
<reference evidence="20" key="1">
    <citation type="submission" date="2019-11" db="EMBL/GenBank/DDBJ databases">
        <title>Genome sequence of Heliorestis convoluta strain HH, an alkaliphilic and minimalistic phototrophic bacterium from a soda lake in Egypt.</title>
        <authorList>
            <person name="Dewey E.D."/>
            <person name="Stokes L.M."/>
            <person name="Burchell B.M."/>
            <person name="Shaffer K.N."/>
            <person name="Huntington A.M."/>
            <person name="Baker J.M."/>
            <person name="Nadendla S."/>
            <person name="Giglio M.G."/>
            <person name="Touchman J.W."/>
            <person name="Blankenship R.E."/>
            <person name="Madigan M.T."/>
            <person name="Sattley W.M."/>
        </authorList>
    </citation>
    <scope>NUCLEOTIDE SEQUENCE [LARGE SCALE GENOMIC DNA]</scope>
    <source>
        <strain evidence="20">HH</strain>
    </source>
</reference>
<protein>
    <recommendedName>
        <fullName evidence="3">P-type Ca(2+) transporter</fullName>
        <ecNumber evidence="3">7.2.2.10</ecNumber>
    </recommendedName>
</protein>
<dbReference type="Gene3D" id="3.40.1110.10">
    <property type="entry name" value="Calcium-transporting ATPase, cytoplasmic domain N"/>
    <property type="match status" value="1"/>
</dbReference>
<dbReference type="InterPro" id="IPR023214">
    <property type="entry name" value="HAD_sf"/>
</dbReference>
<dbReference type="InterPro" id="IPR023298">
    <property type="entry name" value="ATPase_P-typ_TM_dom_sf"/>
</dbReference>
<dbReference type="FunFam" id="3.40.50.1000:FF:000028">
    <property type="entry name" value="Calcium-transporting P-type ATPase, putative"/>
    <property type="match status" value="1"/>
</dbReference>
<dbReference type="InterPro" id="IPR023299">
    <property type="entry name" value="ATPase_P-typ_cyto_dom_N"/>
</dbReference>
<evidence type="ECO:0000256" key="10">
    <source>
        <dbReference type="ARBA" id="ARBA00022840"/>
    </source>
</evidence>
<dbReference type="SUPFAM" id="SSF56784">
    <property type="entry name" value="HAD-like"/>
    <property type="match status" value="1"/>
</dbReference>
<dbReference type="FunFam" id="3.40.50.1000:FF:000001">
    <property type="entry name" value="Phospholipid-transporting ATPase IC"/>
    <property type="match status" value="1"/>
</dbReference>
<dbReference type="GO" id="GO:0005524">
    <property type="term" value="F:ATP binding"/>
    <property type="evidence" value="ECO:0007669"/>
    <property type="project" value="UniProtKB-KW"/>
</dbReference>
<dbReference type="InterPro" id="IPR018303">
    <property type="entry name" value="ATPase_P-typ_P_site"/>
</dbReference>
<evidence type="ECO:0000256" key="4">
    <source>
        <dbReference type="ARBA" id="ARBA00022475"/>
    </source>
</evidence>
<feature type="transmembrane region" description="Helical" evidence="17">
    <location>
        <begin position="288"/>
        <end position="314"/>
    </location>
</feature>
<dbReference type="SUPFAM" id="SSF81660">
    <property type="entry name" value="Metal cation-transporting ATPase, ATP-binding domain N"/>
    <property type="match status" value="1"/>
</dbReference>
<dbReference type="NCBIfam" id="TIGR01522">
    <property type="entry name" value="ATPase-IIA2_Ca"/>
    <property type="match status" value="1"/>
</dbReference>
<sequence length="934" mass="103386">MEKDGSVGGRPTPTSLREKSWHSRKVEEVVDFFESDLVEGLKEKVVKNRRALVGPNRIAEAMKEPLWKKLIQQFQDFMILVLLGATIFSFFLGETIDALTILAIVIMNAILGFVQEYRAEKSLEALKKLTAPEAKVLRDGQVKTIAAEEIVPGDILFLESGDRVPADLRLIEVTELKVDEAALTGESIAVRKECGFIDEEETSLGDRYNMAFSGTMVTQGRGKGIVVGTAMDTEMGHIAHLIESVDQEMTPLQRRLEQLGKTLVALCLFVCTLVVLIGLWQGEPIYRMLLVGVSLAVAAIPEGLPAIVTIALAIGVQKMIKNRAIIRKLPAVETLGCATVICSDKTGTLTQNEMTVREIFLPGPMGTVMVEGQGYEPIGAFRVRGEILKNKKPVTELLQAATLCNNAYLKSPQPSFLGAKKGTWQGQGDPTEVALMVLSAKAGIYRENVEKEYRRIKELPFDSTRKRMAVIVEDRRKRFFSYVKGAPEQVLQRCASVQMEGKRELLTDEDKDSLMAISEKMGQKALRVLALAYRPLPPIEHNEDDASRAEESLIFLGFVGMMDPPRSGVQEAVKSCQRAGIKTIMITGDHPVTALAIARELHIAKGSEEVVKGHELDQMGPRELAERVERTAVFARVSPAHKLRIVRAFKERGHVVAMTGDGVNDAPAVKEADIGISMGRTGTDVTKEASSMVLADDNFVTIAGAVRQGRAIYDNIRKFIRYLLSCNTGEVLVMFLASLMAMPLPLLPVQLLWVNLVTDGLPAMALGLEKAEKDVMERSPRHPRESIFSRGLAKKILFWGTYCGIATLAVFAYGIYLGDLDLARTMAFCTLTFFQLFYVFECRSERYSIFELGWTSNPYLIGAVALSALMQIAVVYVPPLQAIFQTVPLEATHWLVILFFAGGWLFLAGLWHWIARSNRSSKVTWSSRKVDNEL</sequence>
<keyword evidence="12" id="KW-1278">Translocase</keyword>
<dbReference type="PRINTS" id="PR00120">
    <property type="entry name" value="HATPASE"/>
</dbReference>
<dbReference type="CDD" id="cd02089">
    <property type="entry name" value="P-type_ATPase_Ca_prok"/>
    <property type="match status" value="1"/>
</dbReference>
<feature type="transmembrane region" description="Helical" evidence="17">
    <location>
        <begin position="891"/>
        <end position="914"/>
    </location>
</feature>
<dbReference type="GO" id="GO:1902600">
    <property type="term" value="P:proton transmembrane transport"/>
    <property type="evidence" value="ECO:0007669"/>
    <property type="project" value="TreeGrafter"/>
</dbReference>
<evidence type="ECO:0000256" key="15">
    <source>
        <dbReference type="ARBA" id="ARBA00023136"/>
    </source>
</evidence>
<dbReference type="InterPro" id="IPR006068">
    <property type="entry name" value="ATPase_P-typ_cation-transptr_C"/>
</dbReference>
<dbReference type="Pfam" id="PF13246">
    <property type="entry name" value="Cation_ATPase"/>
    <property type="match status" value="1"/>
</dbReference>
<dbReference type="EC" id="7.2.2.10" evidence="3"/>
<evidence type="ECO:0000256" key="6">
    <source>
        <dbReference type="ARBA" id="ARBA00022692"/>
    </source>
</evidence>
<dbReference type="InterPro" id="IPR005782">
    <property type="entry name" value="P-type_ATPase_IIA"/>
</dbReference>
<dbReference type="InterPro" id="IPR006413">
    <property type="entry name" value="P-type_ATPase_IIA_PMR1"/>
</dbReference>